<dbReference type="Proteomes" id="UP000325787">
    <property type="component" value="Chromosome"/>
</dbReference>
<reference evidence="4" key="1">
    <citation type="journal article" date="2021" name="Curr. Microbiol.">
        <title>Complete genome of nocamycin-producing strain Saccharothrix syringae NRRL B-16468 reveals the biosynthetic potential for secondary metabolites.</title>
        <authorList>
            <person name="Mo X."/>
            <person name="Yang S."/>
        </authorList>
    </citation>
    <scope>NUCLEOTIDE SEQUENCE [LARGE SCALE GENOMIC DNA]</scope>
    <source>
        <strain evidence="4">ATCC 51364 / DSM 43886 / JCM 6844 / KCTC 9398 / NBRC 14523 / NRRL B-16468 / INA 2240</strain>
    </source>
</reference>
<gene>
    <name evidence="3" type="ORF">EKG83_46190</name>
</gene>
<feature type="coiled-coil region" evidence="1">
    <location>
        <begin position="325"/>
        <end position="352"/>
    </location>
</feature>
<dbReference type="OrthoDB" id="3676607at2"/>
<evidence type="ECO:0000313" key="4">
    <source>
        <dbReference type="Proteomes" id="UP000325787"/>
    </source>
</evidence>
<sequence length="399" mass="41887">MAGGNTNRRGQRAVAVLRSEADFTDPHLSRERRRLALYLLVHLVDGHGRLSTAYRRVLKRAAADPRHWAHGRSLGSVRAEVARWIGVAARSDCRPPWDRIADLVEAAVDPRDVPEVLATARYLHCRATGEPVPDGVRLRCPDWIGSGAAEVTTALIGGPEWARRHRLAKPDPIQLEAVPAGTAAAGVPVAGVSVAGVSAAGALAAGKPAAGTAAAGTPTAGALAAGTTAAGARAAGTPAAATPAAATPAAGTPAPQPAPARPARPRPEPAEARSEPHPDPAAPQPRVVELRVTTPDAPKQPSRPKHEQSAYELLWSVVRVHREAEERHLARTAELEAEVAALRAENARLTGDVTSWLGDYRPGIPAQRRPAVTSRHLALEDASKAFTYPLPAELPETRG</sequence>
<dbReference type="KEGG" id="ssyi:EKG83_46190"/>
<feature type="region of interest" description="Disordered" evidence="2">
    <location>
        <begin position="236"/>
        <end position="287"/>
    </location>
</feature>
<proteinExistence type="predicted"/>
<feature type="compositionally biased region" description="Low complexity" evidence="2">
    <location>
        <begin position="236"/>
        <end position="253"/>
    </location>
</feature>
<dbReference type="RefSeq" id="WP_153278839.1">
    <property type="nucleotide sequence ID" value="NZ_CP034550.1"/>
</dbReference>
<feature type="compositionally biased region" description="Basic and acidic residues" evidence="2">
    <location>
        <begin position="265"/>
        <end position="278"/>
    </location>
</feature>
<evidence type="ECO:0000256" key="2">
    <source>
        <dbReference type="SAM" id="MobiDB-lite"/>
    </source>
</evidence>
<dbReference type="EMBL" id="CP034550">
    <property type="protein sequence ID" value="QFZ23862.1"/>
    <property type="molecule type" value="Genomic_DNA"/>
</dbReference>
<evidence type="ECO:0000313" key="3">
    <source>
        <dbReference type="EMBL" id="QFZ23862.1"/>
    </source>
</evidence>
<organism evidence="3 4">
    <name type="scientific">Saccharothrix syringae</name>
    <name type="common">Nocardiopsis syringae</name>
    <dbReference type="NCBI Taxonomy" id="103733"/>
    <lineage>
        <taxon>Bacteria</taxon>
        <taxon>Bacillati</taxon>
        <taxon>Actinomycetota</taxon>
        <taxon>Actinomycetes</taxon>
        <taxon>Pseudonocardiales</taxon>
        <taxon>Pseudonocardiaceae</taxon>
        <taxon>Saccharothrix</taxon>
    </lineage>
</organism>
<keyword evidence="1" id="KW-0175">Coiled coil</keyword>
<dbReference type="AlphaFoldDB" id="A0A5Q0HE52"/>
<protein>
    <submittedName>
        <fullName evidence="3">Uncharacterized protein</fullName>
    </submittedName>
</protein>
<accession>A0A5Q0HE52</accession>
<name>A0A5Q0HE52_SACSY</name>
<keyword evidence="4" id="KW-1185">Reference proteome</keyword>
<evidence type="ECO:0000256" key="1">
    <source>
        <dbReference type="SAM" id="Coils"/>
    </source>
</evidence>